<dbReference type="Pfam" id="PF05331">
    <property type="entry name" value="DUF742"/>
    <property type="match status" value="1"/>
</dbReference>
<name>A0ABW2NXI1_9ACTN</name>
<gene>
    <name evidence="1" type="ORF">ACFQSB_07880</name>
</gene>
<dbReference type="SUPFAM" id="SSF46785">
    <property type="entry name" value="Winged helix' DNA-binding domain"/>
    <property type="match status" value="1"/>
</dbReference>
<sequence length="108" mass="11659">MRPYALIRGRTRSSADDLDLIAMVTATGSPYTGEAGLGPEELRILELTDRPMSVADIASEIDLPLGVVRVLLGDLHDHGMISVRPPAHAGPRPNERILKEVINGLRAL</sequence>
<dbReference type="InterPro" id="IPR036390">
    <property type="entry name" value="WH_DNA-bd_sf"/>
</dbReference>
<accession>A0ABW2NXI1</accession>
<evidence type="ECO:0000313" key="2">
    <source>
        <dbReference type="Proteomes" id="UP001596496"/>
    </source>
</evidence>
<keyword evidence="2" id="KW-1185">Reference proteome</keyword>
<organism evidence="1 2">
    <name type="scientific">Sphaerisporangium rhizosphaerae</name>
    <dbReference type="NCBI Taxonomy" id="2269375"/>
    <lineage>
        <taxon>Bacteria</taxon>
        <taxon>Bacillati</taxon>
        <taxon>Actinomycetota</taxon>
        <taxon>Actinomycetes</taxon>
        <taxon>Streptosporangiales</taxon>
        <taxon>Streptosporangiaceae</taxon>
        <taxon>Sphaerisporangium</taxon>
    </lineage>
</organism>
<dbReference type="PANTHER" id="PTHR36221">
    <property type="entry name" value="DUF742 DOMAIN-CONTAINING PROTEIN"/>
    <property type="match status" value="1"/>
</dbReference>
<reference evidence="2" key="1">
    <citation type="journal article" date="2019" name="Int. J. Syst. Evol. Microbiol.">
        <title>The Global Catalogue of Microorganisms (GCM) 10K type strain sequencing project: providing services to taxonomists for standard genome sequencing and annotation.</title>
        <authorList>
            <consortium name="The Broad Institute Genomics Platform"/>
            <consortium name="The Broad Institute Genome Sequencing Center for Infectious Disease"/>
            <person name="Wu L."/>
            <person name="Ma J."/>
        </authorList>
    </citation>
    <scope>NUCLEOTIDE SEQUENCE [LARGE SCALE GENOMIC DNA]</scope>
    <source>
        <strain evidence="2">CECT 7649</strain>
    </source>
</reference>
<dbReference type="RefSeq" id="WP_354842658.1">
    <property type="nucleotide sequence ID" value="NZ_JBHTCG010000004.1"/>
</dbReference>
<dbReference type="PANTHER" id="PTHR36221:SF1">
    <property type="entry name" value="DUF742 DOMAIN-CONTAINING PROTEIN"/>
    <property type="match status" value="1"/>
</dbReference>
<dbReference type="InterPro" id="IPR007995">
    <property type="entry name" value="DUF742"/>
</dbReference>
<dbReference type="Proteomes" id="UP001596496">
    <property type="component" value="Unassembled WGS sequence"/>
</dbReference>
<proteinExistence type="predicted"/>
<dbReference type="EMBL" id="JBHTCG010000004">
    <property type="protein sequence ID" value="MFC7382123.1"/>
    <property type="molecule type" value="Genomic_DNA"/>
</dbReference>
<protein>
    <submittedName>
        <fullName evidence="1">DUF742 domain-containing protein</fullName>
    </submittedName>
</protein>
<comment type="caution">
    <text evidence="1">The sequence shown here is derived from an EMBL/GenBank/DDBJ whole genome shotgun (WGS) entry which is preliminary data.</text>
</comment>
<evidence type="ECO:0000313" key="1">
    <source>
        <dbReference type="EMBL" id="MFC7382123.1"/>
    </source>
</evidence>